<proteinExistence type="predicted"/>
<name>A0ABX7L4G8_9BACL</name>
<evidence type="ECO:0000313" key="2">
    <source>
        <dbReference type="Proteomes" id="UP000663452"/>
    </source>
</evidence>
<dbReference type="EMBL" id="CP070969">
    <property type="protein sequence ID" value="QSF42810.1"/>
    <property type="molecule type" value="Genomic_DNA"/>
</dbReference>
<keyword evidence="2" id="KW-1185">Reference proteome</keyword>
<dbReference type="RefSeq" id="WP_206100488.1">
    <property type="nucleotide sequence ID" value="NZ_CP070969.1"/>
</dbReference>
<sequence length="59" mass="6706">MHRAKMDSVTFQTLSDERLGWYCMEPAFGLIRGKSPEVKAEPIAQLSKGQKALCTFRVF</sequence>
<accession>A0ABX7L4G8</accession>
<protein>
    <submittedName>
        <fullName evidence="1">Uncharacterized protein</fullName>
    </submittedName>
</protein>
<gene>
    <name evidence="1" type="ORF">JRJ22_16010</name>
</gene>
<reference evidence="1 2" key="1">
    <citation type="submission" date="2021-02" db="EMBL/GenBank/DDBJ databases">
        <title>Paenibacillus tianjinensis sp. nov.</title>
        <authorList>
            <person name="Liu H."/>
        </authorList>
    </citation>
    <scope>NUCLEOTIDE SEQUENCE [LARGE SCALE GENOMIC DNA]</scope>
    <source>
        <strain evidence="1 2">TB2019</strain>
    </source>
</reference>
<dbReference type="Proteomes" id="UP000663452">
    <property type="component" value="Chromosome"/>
</dbReference>
<organism evidence="1 2">
    <name type="scientific">Paenibacillus tianjinensis</name>
    <dbReference type="NCBI Taxonomy" id="2810347"/>
    <lineage>
        <taxon>Bacteria</taxon>
        <taxon>Bacillati</taxon>
        <taxon>Bacillota</taxon>
        <taxon>Bacilli</taxon>
        <taxon>Bacillales</taxon>
        <taxon>Paenibacillaceae</taxon>
        <taxon>Paenibacillus</taxon>
    </lineage>
</organism>
<evidence type="ECO:0000313" key="1">
    <source>
        <dbReference type="EMBL" id="QSF42810.1"/>
    </source>
</evidence>